<dbReference type="AlphaFoldDB" id="A0AAV0YLX6"/>
<keyword evidence="2" id="KW-1185">Reference proteome</keyword>
<evidence type="ECO:0008006" key="3">
    <source>
        <dbReference type="Google" id="ProtNLM"/>
    </source>
</evidence>
<gene>
    <name evidence="1" type="ORF">VFH_I278000</name>
</gene>
<dbReference type="PANTHER" id="PTHR46146">
    <property type="entry name" value="SERINE/THREONINE-PROTEIN KINASE-LIKE PROTEIN CCR4"/>
    <property type="match status" value="1"/>
</dbReference>
<dbReference type="SUPFAM" id="SSF56112">
    <property type="entry name" value="Protein kinase-like (PK-like)"/>
    <property type="match status" value="1"/>
</dbReference>
<name>A0AAV0YLX6_VICFA</name>
<evidence type="ECO:0000313" key="2">
    <source>
        <dbReference type="Proteomes" id="UP001157006"/>
    </source>
</evidence>
<dbReference type="EMBL" id="OX451736">
    <property type="protein sequence ID" value="CAI8586956.1"/>
    <property type="molecule type" value="Genomic_DNA"/>
</dbReference>
<protein>
    <recommendedName>
        <fullName evidence="3">Protein kinase domain-containing protein</fullName>
    </recommendedName>
</protein>
<accession>A0AAV0YLX6</accession>
<proteinExistence type="predicted"/>
<organism evidence="1 2">
    <name type="scientific">Vicia faba</name>
    <name type="common">Broad bean</name>
    <name type="synonym">Faba vulgaris</name>
    <dbReference type="NCBI Taxonomy" id="3906"/>
    <lineage>
        <taxon>Eukaryota</taxon>
        <taxon>Viridiplantae</taxon>
        <taxon>Streptophyta</taxon>
        <taxon>Embryophyta</taxon>
        <taxon>Tracheophyta</taxon>
        <taxon>Spermatophyta</taxon>
        <taxon>Magnoliopsida</taxon>
        <taxon>eudicotyledons</taxon>
        <taxon>Gunneridae</taxon>
        <taxon>Pentapetalae</taxon>
        <taxon>rosids</taxon>
        <taxon>fabids</taxon>
        <taxon>Fabales</taxon>
        <taxon>Fabaceae</taxon>
        <taxon>Papilionoideae</taxon>
        <taxon>50 kb inversion clade</taxon>
        <taxon>NPAAA clade</taxon>
        <taxon>Hologalegina</taxon>
        <taxon>IRL clade</taxon>
        <taxon>Fabeae</taxon>
        <taxon>Vicia</taxon>
    </lineage>
</organism>
<sequence length="154" mass="17468">MQVATPFLIHRDIKSSDILLDANFNAKVSDFSLAIIDWSQKKNLKLSGTLGYVTSKYILDVFIGIFEDPSRAARAYIKCDNLKNARKMFDKTLERINGRHERRIAANVGSLLRDKDDVIVATPYTDSILEYHVVIHSQIENLGDGSFFVSCDQR</sequence>
<dbReference type="Gene3D" id="1.10.510.10">
    <property type="entry name" value="Transferase(Phosphotransferase) domain 1"/>
    <property type="match status" value="1"/>
</dbReference>
<dbReference type="InterPro" id="IPR011009">
    <property type="entry name" value="Kinase-like_dom_sf"/>
</dbReference>
<evidence type="ECO:0000313" key="1">
    <source>
        <dbReference type="EMBL" id="CAI8586956.1"/>
    </source>
</evidence>
<reference evidence="1 2" key="1">
    <citation type="submission" date="2023-01" db="EMBL/GenBank/DDBJ databases">
        <authorList>
            <person name="Kreplak J."/>
        </authorList>
    </citation>
    <scope>NUCLEOTIDE SEQUENCE [LARGE SCALE GENOMIC DNA]</scope>
</reference>
<dbReference type="Proteomes" id="UP001157006">
    <property type="component" value="Chromosome 1L"/>
</dbReference>
<dbReference type="PANTHER" id="PTHR46146:SF3">
    <property type="entry name" value="SERINE_THREONINE-PROTEIN KINASE-LIKE PROTEIN CCR3-RELATED"/>
    <property type="match status" value="1"/>
</dbReference>